<dbReference type="AlphaFoldDB" id="A0A8S2FYR2"/>
<name>A0A8S2FYR2_9BILA</name>
<keyword evidence="2" id="KW-0811">Translocation</keyword>
<dbReference type="PROSITE" id="PS51196">
    <property type="entry name" value="SECA_MOTOR_DEAD"/>
    <property type="match status" value="1"/>
</dbReference>
<accession>A0A8S2FYR2</accession>
<sequence length="288" mass="33539">IIYMLHPLIMGVTGTLETLSNSEKKVIRDDYKVTKNTYVPSVFGKNNLRFIEKDDIIIENNNDYFNQIKREVDDRIIGRNLEKRAILVFFESQAKLMSFYESSALESIKESVVYLTEDTLLEEKEVIISRATVSDQITLFMRTFGRGTDFKCHDQTVATNGGTHVIQTFLLEKFSEEKQIKGRTAGQGDQGSYSMILHEQDLEKFHIDQTHIGHILKGKSFIARDINIIADTIHLSKTYHTLYDLLDDKRTELFKVQYEENKKYVEQAKRVRFLVESSEDEKYYSYIV</sequence>
<dbReference type="InterPro" id="IPR014018">
    <property type="entry name" value="SecA_motor_DEAD"/>
</dbReference>
<dbReference type="EMBL" id="CAJNOK010047449">
    <property type="protein sequence ID" value="CAF1587837.1"/>
    <property type="molecule type" value="Genomic_DNA"/>
</dbReference>
<feature type="non-terminal residue" evidence="4">
    <location>
        <position position="1"/>
    </location>
</feature>
<dbReference type="InterPro" id="IPR027417">
    <property type="entry name" value="P-loop_NTPase"/>
</dbReference>
<dbReference type="GO" id="GO:0006886">
    <property type="term" value="P:intracellular protein transport"/>
    <property type="evidence" value="ECO:0007669"/>
    <property type="project" value="InterPro"/>
</dbReference>
<organism evidence="4 6">
    <name type="scientific">Didymodactylos carnosus</name>
    <dbReference type="NCBI Taxonomy" id="1234261"/>
    <lineage>
        <taxon>Eukaryota</taxon>
        <taxon>Metazoa</taxon>
        <taxon>Spiralia</taxon>
        <taxon>Gnathifera</taxon>
        <taxon>Rotifera</taxon>
        <taxon>Eurotatoria</taxon>
        <taxon>Bdelloidea</taxon>
        <taxon>Philodinida</taxon>
        <taxon>Philodinidae</taxon>
        <taxon>Didymodactylos</taxon>
    </lineage>
</organism>
<gene>
    <name evidence="4" type="ORF">OVA965_LOCUS41369</name>
    <name evidence="5" type="ORF">TMI583_LOCUS43003</name>
</gene>
<dbReference type="Gene3D" id="3.40.50.300">
    <property type="entry name" value="P-loop containing nucleotide triphosphate hydrolases"/>
    <property type="match status" value="1"/>
</dbReference>
<evidence type="ECO:0000313" key="4">
    <source>
        <dbReference type="EMBL" id="CAF1587837.1"/>
    </source>
</evidence>
<proteinExistence type="predicted"/>
<protein>
    <recommendedName>
        <fullName evidence="3">SecA family profile domain-containing protein</fullName>
    </recommendedName>
</protein>
<dbReference type="SUPFAM" id="SSF52540">
    <property type="entry name" value="P-loop containing nucleoside triphosphate hydrolases"/>
    <property type="match status" value="1"/>
</dbReference>
<keyword evidence="1" id="KW-0813">Transport</keyword>
<evidence type="ECO:0000256" key="1">
    <source>
        <dbReference type="ARBA" id="ARBA00022927"/>
    </source>
</evidence>
<evidence type="ECO:0000313" key="6">
    <source>
        <dbReference type="Proteomes" id="UP000677228"/>
    </source>
</evidence>
<dbReference type="PANTHER" id="PTHR30612:SF0">
    <property type="entry name" value="CHLOROPLAST PROTEIN-TRANSPORTING ATPASE"/>
    <property type="match status" value="1"/>
</dbReference>
<comment type="caution">
    <text evidence="4">The sequence shown here is derived from an EMBL/GenBank/DDBJ whole genome shotgun (WGS) entry which is preliminary data.</text>
</comment>
<feature type="domain" description="SecA family profile" evidence="3">
    <location>
        <begin position="1"/>
        <end position="228"/>
    </location>
</feature>
<keyword evidence="1" id="KW-0653">Protein transport</keyword>
<evidence type="ECO:0000313" key="5">
    <source>
        <dbReference type="EMBL" id="CAF4390335.1"/>
    </source>
</evidence>
<evidence type="ECO:0000256" key="2">
    <source>
        <dbReference type="ARBA" id="ARBA00023010"/>
    </source>
</evidence>
<dbReference type="EMBL" id="CAJOBA010070760">
    <property type="protein sequence ID" value="CAF4390335.1"/>
    <property type="molecule type" value="Genomic_DNA"/>
</dbReference>
<dbReference type="GO" id="GO:0006605">
    <property type="term" value="P:protein targeting"/>
    <property type="evidence" value="ECO:0007669"/>
    <property type="project" value="InterPro"/>
</dbReference>
<dbReference type="PANTHER" id="PTHR30612">
    <property type="entry name" value="SECA INNER MEMBRANE COMPONENT OF SEC PROTEIN SECRETION SYSTEM"/>
    <property type="match status" value="1"/>
</dbReference>
<dbReference type="Proteomes" id="UP000682733">
    <property type="component" value="Unassembled WGS sequence"/>
</dbReference>
<reference evidence="4" key="1">
    <citation type="submission" date="2021-02" db="EMBL/GenBank/DDBJ databases">
        <authorList>
            <person name="Nowell W R."/>
        </authorList>
    </citation>
    <scope>NUCLEOTIDE SEQUENCE</scope>
</reference>
<dbReference type="InterPro" id="IPR000185">
    <property type="entry name" value="SecA"/>
</dbReference>
<evidence type="ECO:0000259" key="3">
    <source>
        <dbReference type="PROSITE" id="PS51196"/>
    </source>
</evidence>
<dbReference type="Proteomes" id="UP000677228">
    <property type="component" value="Unassembled WGS sequence"/>
</dbReference>
<dbReference type="GO" id="GO:0005524">
    <property type="term" value="F:ATP binding"/>
    <property type="evidence" value="ECO:0007669"/>
    <property type="project" value="InterPro"/>
</dbReference>